<feature type="transmembrane region" description="Helical" evidence="2">
    <location>
        <begin position="152"/>
        <end position="173"/>
    </location>
</feature>
<feature type="transmembrane region" description="Helical" evidence="2">
    <location>
        <begin position="230"/>
        <end position="247"/>
    </location>
</feature>
<keyword evidence="2" id="KW-0812">Transmembrane</keyword>
<name>A0AAC8TCP8_9BACT</name>
<feature type="domain" description="Acyltransferase 3" evidence="3">
    <location>
        <begin position="23"/>
        <end position="370"/>
    </location>
</feature>
<dbReference type="KEGG" id="age:AA314_02689"/>
<accession>A0AAC8TCP8</accession>
<dbReference type="RefSeq" id="WP_082175108.1">
    <property type="nucleotide sequence ID" value="NZ_CP011509.1"/>
</dbReference>
<evidence type="ECO:0000313" key="7">
    <source>
        <dbReference type="Proteomes" id="UP000256345"/>
    </source>
</evidence>
<feature type="transmembrane region" description="Helical" evidence="2">
    <location>
        <begin position="279"/>
        <end position="296"/>
    </location>
</feature>
<feature type="compositionally biased region" description="Low complexity" evidence="1">
    <location>
        <begin position="395"/>
        <end position="407"/>
    </location>
</feature>
<dbReference type="InterPro" id="IPR050879">
    <property type="entry name" value="Acyltransferase_3"/>
</dbReference>
<keyword evidence="4" id="KW-0012">Acyltransferase</keyword>
<dbReference type="GO" id="GO:0016747">
    <property type="term" value="F:acyltransferase activity, transferring groups other than amino-acyl groups"/>
    <property type="evidence" value="ECO:0007669"/>
    <property type="project" value="InterPro"/>
</dbReference>
<dbReference type="Proteomes" id="UP000256345">
    <property type="component" value="Unassembled WGS sequence"/>
</dbReference>
<dbReference type="PANTHER" id="PTHR23028:SF53">
    <property type="entry name" value="ACYL_TRANSF_3 DOMAIN-CONTAINING PROTEIN"/>
    <property type="match status" value="1"/>
</dbReference>
<feature type="transmembrane region" description="Helical" evidence="2">
    <location>
        <begin position="21"/>
        <end position="42"/>
    </location>
</feature>
<evidence type="ECO:0000313" key="4">
    <source>
        <dbReference type="EMBL" id="AKJ01063.1"/>
    </source>
</evidence>
<feature type="transmembrane region" description="Helical" evidence="2">
    <location>
        <begin position="102"/>
        <end position="120"/>
    </location>
</feature>
<keyword evidence="2" id="KW-1133">Transmembrane helix</keyword>
<feature type="region of interest" description="Disordered" evidence="1">
    <location>
        <begin position="393"/>
        <end position="424"/>
    </location>
</feature>
<dbReference type="InterPro" id="IPR002656">
    <property type="entry name" value="Acyl_transf_3_dom"/>
</dbReference>
<feature type="transmembrane region" description="Helical" evidence="2">
    <location>
        <begin position="254"/>
        <end position="273"/>
    </location>
</feature>
<evidence type="ECO:0000313" key="5">
    <source>
        <dbReference type="EMBL" id="REG24618.1"/>
    </source>
</evidence>
<dbReference type="PANTHER" id="PTHR23028">
    <property type="entry name" value="ACETYLTRANSFERASE"/>
    <property type="match status" value="1"/>
</dbReference>
<feature type="transmembrane region" description="Helical" evidence="2">
    <location>
        <begin position="317"/>
        <end position="333"/>
    </location>
</feature>
<gene>
    <name evidence="4" type="ORF">AA314_02689</name>
    <name evidence="5" type="ORF">ATI61_114227</name>
</gene>
<keyword evidence="4" id="KW-0808">Transferase</keyword>
<dbReference type="Proteomes" id="UP000035579">
    <property type="component" value="Chromosome"/>
</dbReference>
<evidence type="ECO:0000259" key="3">
    <source>
        <dbReference type="Pfam" id="PF01757"/>
    </source>
</evidence>
<dbReference type="AlphaFoldDB" id="A0AAC8TCP8"/>
<reference evidence="5 7" key="2">
    <citation type="submission" date="2018-08" db="EMBL/GenBank/DDBJ databases">
        <title>Genomic Encyclopedia of Archaeal and Bacterial Type Strains, Phase II (KMG-II): from individual species to whole genera.</title>
        <authorList>
            <person name="Goeker M."/>
        </authorList>
    </citation>
    <scope>NUCLEOTIDE SEQUENCE [LARGE SCALE GENOMIC DNA]</scope>
    <source>
        <strain evidence="5 7">DSM 2261</strain>
    </source>
</reference>
<feature type="transmembrane region" description="Helical" evidence="2">
    <location>
        <begin position="62"/>
        <end position="81"/>
    </location>
</feature>
<evidence type="ECO:0000256" key="1">
    <source>
        <dbReference type="SAM" id="MobiDB-lite"/>
    </source>
</evidence>
<feature type="transmembrane region" description="Helical" evidence="2">
    <location>
        <begin position="353"/>
        <end position="377"/>
    </location>
</feature>
<dbReference type="EMBL" id="QUMU01000014">
    <property type="protein sequence ID" value="REG24618.1"/>
    <property type="molecule type" value="Genomic_DNA"/>
</dbReference>
<dbReference type="Pfam" id="PF01757">
    <property type="entry name" value="Acyl_transf_3"/>
    <property type="match status" value="1"/>
</dbReference>
<keyword evidence="7" id="KW-1185">Reference proteome</keyword>
<evidence type="ECO:0000313" key="6">
    <source>
        <dbReference type="Proteomes" id="UP000035579"/>
    </source>
</evidence>
<sequence>MSVGHPSEARREHTPGVLGNRMAFVDVLRAIAILTVLFHHLPSGLGHHFGKLGEWGGRGVDLFFVLSGFLIGSTCLERAATAGERGPGNQAKAYWLLRSARIFPLYFALLAVYALGLPGFNPDAASILRDWWRPYVTFTSNYFAQITLELGIFWSLAIEEQFYLAVGLLILVCSRRRETLASAFLGLSLAAIAVSLVYRHELFALRADGVLPEDLYTFKLFHSTLSRMDQLAVGLISAVASHAFNGWKWARSGYQARLSTWAVIALCLGFLVYFPHHPVVGFLVIGLVFGVCLLWVQRPAARMLILGRWEGRALGPLTYIGKLSFGLYIFHPITRTWVDKLLPTSVLPADSVLRAVVLLAVWIAVTTVLAAVSYQFFEEPLLSAARRKSRSILQPPAEANPGAAAPGRLAERELSAGVAGPPAS</sequence>
<organism evidence="4 6">
    <name type="scientific">Archangium gephyra</name>
    <dbReference type="NCBI Taxonomy" id="48"/>
    <lineage>
        <taxon>Bacteria</taxon>
        <taxon>Pseudomonadati</taxon>
        <taxon>Myxococcota</taxon>
        <taxon>Myxococcia</taxon>
        <taxon>Myxococcales</taxon>
        <taxon>Cystobacterineae</taxon>
        <taxon>Archangiaceae</taxon>
        <taxon>Archangium</taxon>
    </lineage>
</organism>
<reference evidence="4 6" key="1">
    <citation type="submission" date="2015-05" db="EMBL/GenBank/DDBJ databases">
        <title>Genome assembly of Archangium gephyra DSM 2261.</title>
        <authorList>
            <person name="Sharma G."/>
            <person name="Subramanian S."/>
        </authorList>
    </citation>
    <scope>NUCLEOTIDE SEQUENCE [LARGE SCALE GENOMIC DNA]</scope>
    <source>
        <strain evidence="4 6">DSM 2261</strain>
    </source>
</reference>
<dbReference type="EMBL" id="CP011509">
    <property type="protein sequence ID" value="AKJ01063.1"/>
    <property type="molecule type" value="Genomic_DNA"/>
</dbReference>
<dbReference type="GO" id="GO:0000271">
    <property type="term" value="P:polysaccharide biosynthetic process"/>
    <property type="evidence" value="ECO:0007669"/>
    <property type="project" value="TreeGrafter"/>
</dbReference>
<evidence type="ECO:0000256" key="2">
    <source>
        <dbReference type="SAM" id="Phobius"/>
    </source>
</evidence>
<dbReference type="GO" id="GO:0016020">
    <property type="term" value="C:membrane"/>
    <property type="evidence" value="ECO:0007669"/>
    <property type="project" value="TreeGrafter"/>
</dbReference>
<keyword evidence="2" id="KW-0472">Membrane</keyword>
<feature type="transmembrane region" description="Helical" evidence="2">
    <location>
        <begin position="180"/>
        <end position="198"/>
    </location>
</feature>
<proteinExistence type="predicted"/>
<protein>
    <submittedName>
        <fullName evidence="4">Acyltransferase family protein</fullName>
    </submittedName>
    <submittedName>
        <fullName evidence="5">Peptidoglycan/LPS O-acetylase OafA/YrhL</fullName>
    </submittedName>
</protein>